<dbReference type="InterPro" id="IPR018823">
    <property type="entry name" value="ArAE_2_N"/>
</dbReference>
<evidence type="ECO:0000256" key="6">
    <source>
        <dbReference type="SAM" id="Phobius"/>
    </source>
</evidence>
<feature type="transmembrane region" description="Helical" evidence="6">
    <location>
        <begin position="125"/>
        <end position="145"/>
    </location>
</feature>
<feature type="compositionally biased region" description="Polar residues" evidence="5">
    <location>
        <begin position="499"/>
        <end position="511"/>
    </location>
</feature>
<feature type="transmembrane region" description="Helical" evidence="6">
    <location>
        <begin position="97"/>
        <end position="118"/>
    </location>
</feature>
<feature type="transmembrane region" description="Helical" evidence="6">
    <location>
        <begin position="793"/>
        <end position="813"/>
    </location>
</feature>
<feature type="transmembrane region" description="Helical" evidence="6">
    <location>
        <begin position="231"/>
        <end position="250"/>
    </location>
</feature>
<keyword evidence="10" id="KW-1185">Reference proteome</keyword>
<dbReference type="OrthoDB" id="2274698at2759"/>
<dbReference type="PANTHER" id="PTHR37994">
    <property type="entry name" value="ARAE_2_N DOMAIN-CONTAINING PROTEIN-RELATED"/>
    <property type="match status" value="1"/>
</dbReference>
<evidence type="ECO:0000313" key="9">
    <source>
        <dbReference type="EMBL" id="KAG4420166.1"/>
    </source>
</evidence>
<comment type="caution">
    <text evidence="9">The sequence shown here is derived from an EMBL/GenBank/DDBJ whole genome shotgun (WGS) entry which is preliminary data.</text>
</comment>
<feature type="compositionally biased region" description="Basic and acidic residues" evidence="5">
    <location>
        <begin position="1"/>
        <end position="11"/>
    </location>
</feature>
<accession>A0A8H7TIP9</accession>
<proteinExistence type="predicted"/>
<feature type="transmembrane region" description="Helical" evidence="6">
    <location>
        <begin position="73"/>
        <end position="91"/>
    </location>
</feature>
<evidence type="ECO:0000256" key="5">
    <source>
        <dbReference type="SAM" id="MobiDB-lite"/>
    </source>
</evidence>
<evidence type="ECO:0000259" key="7">
    <source>
        <dbReference type="Pfam" id="PF10337"/>
    </source>
</evidence>
<gene>
    <name evidence="9" type="ORF">IFR04_006729</name>
</gene>
<feature type="region of interest" description="Disordered" evidence="5">
    <location>
        <begin position="499"/>
        <end position="521"/>
    </location>
</feature>
<name>A0A8H7TIP9_9HELO</name>
<dbReference type="Pfam" id="PF13515">
    <property type="entry name" value="FUSC_2"/>
    <property type="match status" value="1"/>
</dbReference>
<evidence type="ECO:0000313" key="10">
    <source>
        <dbReference type="Proteomes" id="UP000664132"/>
    </source>
</evidence>
<reference evidence="9" key="1">
    <citation type="submission" date="2021-02" db="EMBL/GenBank/DDBJ databases">
        <title>Genome sequence Cadophora malorum strain M34.</title>
        <authorList>
            <person name="Stefanovic E."/>
            <person name="Vu D."/>
            <person name="Scully C."/>
            <person name="Dijksterhuis J."/>
            <person name="Roader J."/>
            <person name="Houbraken J."/>
        </authorList>
    </citation>
    <scope>NUCLEOTIDE SEQUENCE</scope>
    <source>
        <strain evidence="9">M34</strain>
    </source>
</reference>
<dbReference type="Proteomes" id="UP000664132">
    <property type="component" value="Unassembled WGS sequence"/>
</dbReference>
<dbReference type="AlphaFoldDB" id="A0A8H7TIP9"/>
<evidence type="ECO:0000256" key="4">
    <source>
        <dbReference type="ARBA" id="ARBA00023136"/>
    </source>
</evidence>
<evidence type="ECO:0000256" key="1">
    <source>
        <dbReference type="ARBA" id="ARBA00004141"/>
    </source>
</evidence>
<evidence type="ECO:0008006" key="11">
    <source>
        <dbReference type="Google" id="ProtNLM"/>
    </source>
</evidence>
<feature type="transmembrane region" description="Helical" evidence="6">
    <location>
        <begin position="648"/>
        <end position="665"/>
    </location>
</feature>
<feature type="domain" description="Integral membrane bound transporter" evidence="8">
    <location>
        <begin position="668"/>
        <end position="808"/>
    </location>
</feature>
<organism evidence="9 10">
    <name type="scientific">Cadophora malorum</name>
    <dbReference type="NCBI Taxonomy" id="108018"/>
    <lineage>
        <taxon>Eukaryota</taxon>
        <taxon>Fungi</taxon>
        <taxon>Dikarya</taxon>
        <taxon>Ascomycota</taxon>
        <taxon>Pezizomycotina</taxon>
        <taxon>Leotiomycetes</taxon>
        <taxon>Helotiales</taxon>
        <taxon>Ploettnerulaceae</taxon>
        <taxon>Cadophora</taxon>
    </lineage>
</organism>
<feature type="region of interest" description="Disordered" evidence="5">
    <location>
        <begin position="385"/>
        <end position="405"/>
    </location>
</feature>
<feature type="domain" description="Putative ER transporter 6TM N-terminal" evidence="7">
    <location>
        <begin position="168"/>
        <end position="387"/>
    </location>
</feature>
<feature type="region of interest" description="Disordered" evidence="5">
    <location>
        <begin position="1"/>
        <end position="56"/>
    </location>
</feature>
<dbReference type="EMBL" id="JAFJYH010000090">
    <property type="protein sequence ID" value="KAG4420166.1"/>
    <property type="molecule type" value="Genomic_DNA"/>
</dbReference>
<evidence type="ECO:0000259" key="8">
    <source>
        <dbReference type="Pfam" id="PF13515"/>
    </source>
</evidence>
<dbReference type="InterPro" id="IPR049453">
    <property type="entry name" value="Memb_transporter_dom"/>
</dbReference>
<keyword evidence="4 6" id="KW-0472">Membrane</keyword>
<dbReference type="GO" id="GO:0016020">
    <property type="term" value="C:membrane"/>
    <property type="evidence" value="ECO:0007669"/>
    <property type="project" value="UniProtKB-SubCell"/>
</dbReference>
<feature type="transmembrane region" description="Helical" evidence="6">
    <location>
        <begin position="165"/>
        <end position="187"/>
    </location>
</feature>
<feature type="transmembrane region" description="Helical" evidence="6">
    <location>
        <begin position="724"/>
        <end position="741"/>
    </location>
</feature>
<dbReference type="Pfam" id="PF10337">
    <property type="entry name" value="ArAE_2_N"/>
    <property type="match status" value="1"/>
</dbReference>
<evidence type="ECO:0000256" key="2">
    <source>
        <dbReference type="ARBA" id="ARBA00022692"/>
    </source>
</evidence>
<sequence>MPSSHHAESRNNVDAISNSIKIDSNTSKSEVPHRHLPHQSRDRAQNDYPQSPPPRKQFILGRAWKKVGITPQVFMIMVKPSISAVIAMAIYQKHSVAVNYLNLGYLIIIISIITVPILPRGKYLMNLFLCLFLTCLACGLVYLGMWAGIKARQHTTPPNAPSSVALGYNSSASVVNAMFLMLSMFGINTLRASRVSLKIPAIHFTVFTLVGFTYGPQQPTVAHARRFTKELLYAFLTGHAISTGVALFIIPVSSRKVFFGEVIGFLQSCRGLLKSQLEFVRVLDHSEMCDTRQAGHSNVEEGDEDAIRAERRAVFDKKFGALKIASAGMLMLQAKLRDDVIFAKRETAYGYLTETDIHQIYQLLRDITIPISGLSTIGDIVGRMTEASDTPKPSSQANPEGVSEDDRKDWLAMIEEVYGSFDRMITILDESILHILISLKFLPAPAAMPEDVEKGFTDPKPGQLGFGDFLLRRTEEFREQRSTHLRLWAEQRGLGSVFQTTTKHHTGPSTESKGDGSRLGNTSHEVLASRRLHVILYMEYLLYSVCMAILKLVRFAEAKSSDSTFDKKHIIFPKLKTVIKWVRGLVNGEDIDPTANVDQSAGVESVYLGDSFRTPKDPEHLPAKTMWQRFGNHLPAVPRLLGSDSVRFGARVTIAVMSIAVICYIRQTHKFFIRQRVVWCLVMIAIGMSPSSGSAIFILLGNLVVTFVGMIGAYINWYIVDEKTAGVIVLFPFFLMFYFYFVAKFPKFLIPIVAGCLAHVLVIGYELQVRVIGLEVATATGQPFYPTYKLAPYRLLTVGAGVLVAYIWTIFPVPITEASVLRRDLGGSLFILAKYLSSVTAIVDLRLSDQGGVDSPIVSPRRRLENLTKKYLEKEVVLMNSMRQNLEYQHWDIKVGGEFPTKIYKALVEEVQNVTTYLTIIAYASESFPAAHTKSPWLAQFTSQRDSSDHESHKLTTLLALLSASLTNGQALPPYLQAPTGFRISDELLDDGGSLLDLRNLNEPGFRSIAVIEVAQRCVVGSTQRIVNLMRELVGELDFSYSIPTTAGSSSLLGNGADAKQRVD</sequence>
<feature type="transmembrane region" description="Helical" evidence="6">
    <location>
        <begin position="677"/>
        <end position="704"/>
    </location>
</feature>
<keyword evidence="3 6" id="KW-1133">Transmembrane helix</keyword>
<feature type="transmembrane region" description="Helical" evidence="6">
    <location>
        <begin position="748"/>
        <end position="765"/>
    </location>
</feature>
<dbReference type="PANTHER" id="PTHR37994:SF4">
    <property type="entry name" value="ER TRANSPORTER 6TM N-TERMINAL DOMAIN-CONTAINING PROTEIN-RELATED"/>
    <property type="match status" value="1"/>
</dbReference>
<comment type="subcellular location">
    <subcellularLocation>
        <location evidence="1">Membrane</location>
        <topology evidence="1">Multi-pass membrane protein</topology>
    </subcellularLocation>
</comment>
<protein>
    <recommendedName>
        <fullName evidence="11">ER transporter 6TM N-terminal domain-containing protein</fullName>
    </recommendedName>
</protein>
<keyword evidence="2 6" id="KW-0812">Transmembrane</keyword>
<evidence type="ECO:0000256" key="3">
    <source>
        <dbReference type="ARBA" id="ARBA00022989"/>
    </source>
</evidence>
<feature type="compositionally biased region" description="Polar residues" evidence="5">
    <location>
        <begin position="12"/>
        <end position="29"/>
    </location>
</feature>
<feature type="compositionally biased region" description="Polar residues" evidence="5">
    <location>
        <begin position="387"/>
        <end position="398"/>
    </location>
</feature>